<protein>
    <recommendedName>
        <fullName evidence="7">6-phosphogluconate dehydrogenase</fullName>
    </recommendedName>
</protein>
<proteinExistence type="inferred from homology"/>
<dbReference type="Gene3D" id="1.10.1040.10">
    <property type="entry name" value="N-(1-d-carboxylethyl)-l-norvaline Dehydrogenase, domain 2"/>
    <property type="match status" value="1"/>
</dbReference>
<dbReference type="InterPro" id="IPR048666">
    <property type="entry name" value="RedAm-like_C"/>
</dbReference>
<evidence type="ECO:0000259" key="3">
    <source>
        <dbReference type="Pfam" id="PF03446"/>
    </source>
</evidence>
<reference evidence="5 6" key="1">
    <citation type="journal article" date="2010" name="ChemBioChem">
        <title>Cloning and characterization of the biosynthetic gene cluster of 16-membered macrolide antibiotic FD-891: involvement of a dual functional cytochrome P450 monooxygenase catalyzing epoxidation and hydroxylation.</title>
        <authorList>
            <person name="Kudo F."/>
            <person name="Motegi A."/>
            <person name="Mizoue K."/>
            <person name="Eguchi T."/>
        </authorList>
    </citation>
    <scope>NUCLEOTIDE SEQUENCE [LARGE SCALE GENOMIC DNA]</scope>
    <source>
        <strain evidence="5 6">A-8890</strain>
    </source>
</reference>
<feature type="domain" description="NADPH-dependent reductive aminase-like C-terminal" evidence="4">
    <location>
        <begin position="170"/>
        <end position="295"/>
    </location>
</feature>
<dbReference type="SUPFAM" id="SSF51735">
    <property type="entry name" value="NAD(P)-binding Rossmann-fold domains"/>
    <property type="match status" value="1"/>
</dbReference>
<keyword evidence="6" id="KW-1185">Reference proteome</keyword>
<dbReference type="InterPro" id="IPR015815">
    <property type="entry name" value="HIBADH-related"/>
</dbReference>
<reference evidence="5 6" key="2">
    <citation type="journal article" date="2023" name="ChemBioChem">
        <title>Acyltransferase Domain Exchange between Two Independent Type I Polyketide Synthases in the Same Producer Strain of Macrolide Antibiotics.</title>
        <authorList>
            <person name="Kudo F."/>
            <person name="Kishikawa K."/>
            <person name="Tsuboi K."/>
            <person name="Kido T."/>
            <person name="Usui T."/>
            <person name="Hashimoto J."/>
            <person name="Shin-Ya K."/>
            <person name="Miyanaga A."/>
            <person name="Eguchi T."/>
        </authorList>
    </citation>
    <scope>NUCLEOTIDE SEQUENCE [LARGE SCALE GENOMIC DNA]</scope>
    <source>
        <strain evidence="5 6">A-8890</strain>
    </source>
</reference>
<dbReference type="Pfam" id="PF21761">
    <property type="entry name" value="RedAm-like_C"/>
    <property type="match status" value="1"/>
</dbReference>
<dbReference type="RefSeq" id="WP_286252379.1">
    <property type="nucleotide sequence ID" value="NZ_AP018448.1"/>
</dbReference>
<organism evidence="5 6">
    <name type="scientific">Streptomyces graminofaciens</name>
    <dbReference type="NCBI Taxonomy" id="68212"/>
    <lineage>
        <taxon>Bacteria</taxon>
        <taxon>Bacillati</taxon>
        <taxon>Actinomycetota</taxon>
        <taxon>Actinomycetes</taxon>
        <taxon>Kitasatosporales</taxon>
        <taxon>Streptomycetaceae</taxon>
        <taxon>Streptomyces</taxon>
    </lineage>
</organism>
<evidence type="ECO:0000313" key="5">
    <source>
        <dbReference type="EMBL" id="BBC33001.1"/>
    </source>
</evidence>
<feature type="domain" description="6-phosphogluconate dehydrogenase NADP-binding" evidence="3">
    <location>
        <begin position="12"/>
        <end position="161"/>
    </location>
</feature>
<dbReference type="PANTHER" id="PTHR43580">
    <property type="entry name" value="OXIDOREDUCTASE GLYR1-RELATED"/>
    <property type="match status" value="1"/>
</dbReference>
<dbReference type="InterPro" id="IPR006115">
    <property type="entry name" value="6PGDH_NADP-bd"/>
</dbReference>
<accession>A0ABM7FAI4</accession>
<evidence type="ECO:0000259" key="4">
    <source>
        <dbReference type="Pfam" id="PF21761"/>
    </source>
</evidence>
<dbReference type="Pfam" id="PF03446">
    <property type="entry name" value="NAD_binding_2"/>
    <property type="match status" value="1"/>
</dbReference>
<keyword evidence="2" id="KW-0560">Oxidoreductase</keyword>
<name>A0ABM7FAI4_9ACTN</name>
<dbReference type="Gene3D" id="3.40.50.720">
    <property type="entry name" value="NAD(P)-binding Rossmann-like Domain"/>
    <property type="match status" value="1"/>
</dbReference>
<evidence type="ECO:0000313" key="6">
    <source>
        <dbReference type="Proteomes" id="UP001321542"/>
    </source>
</evidence>
<evidence type="ECO:0008006" key="7">
    <source>
        <dbReference type="Google" id="ProtNLM"/>
    </source>
</evidence>
<comment type="similarity">
    <text evidence="1">Belongs to the HIBADH-related family.</text>
</comment>
<dbReference type="Proteomes" id="UP001321542">
    <property type="component" value="Chromosome"/>
</dbReference>
<dbReference type="InterPro" id="IPR051265">
    <property type="entry name" value="HIBADH-related_NP60_sf"/>
</dbReference>
<sequence>MSYVNAADRAPVTVVGLGLMGQALAGALLDAGHPTTVWNRTAGKADRLVERGAVLAPSVGDAVAAGPLVIVCVTDYAVVRELFEPLGGVLDGKVVVNLTTGTSAQARETAEWVTRSGGAGYLDGAVMAVPADIATDAAVLLYSGPKEHFAEHEATLRALGGAGTTYLDTDHGLSALYDLSLLGIMWGILNGFLQGAALLGTAQVKATTFAPLANTMINVVTEYVSAYAPQIDAGEYPAGDATMTVHQEAMAHLVEESETLGVNAELPRFLKVLVDRAVTAGHAGSGYAALIEQFRAGTSG</sequence>
<dbReference type="PANTHER" id="PTHR43580:SF2">
    <property type="entry name" value="CYTOKINE-LIKE NUCLEAR FACTOR N-PAC"/>
    <property type="match status" value="1"/>
</dbReference>
<evidence type="ECO:0000256" key="2">
    <source>
        <dbReference type="ARBA" id="ARBA00023002"/>
    </source>
</evidence>
<dbReference type="InterPro" id="IPR013328">
    <property type="entry name" value="6PGD_dom2"/>
</dbReference>
<gene>
    <name evidence="5" type="ORF">SGFS_042950</name>
</gene>
<dbReference type="PIRSF" id="PIRSF000103">
    <property type="entry name" value="HIBADH"/>
    <property type="match status" value="1"/>
</dbReference>
<dbReference type="EMBL" id="AP018448">
    <property type="protein sequence ID" value="BBC33001.1"/>
    <property type="molecule type" value="Genomic_DNA"/>
</dbReference>
<dbReference type="InterPro" id="IPR036291">
    <property type="entry name" value="NAD(P)-bd_dom_sf"/>
</dbReference>
<evidence type="ECO:0000256" key="1">
    <source>
        <dbReference type="ARBA" id="ARBA00009080"/>
    </source>
</evidence>